<dbReference type="SUPFAM" id="SSF46689">
    <property type="entry name" value="Homeodomain-like"/>
    <property type="match status" value="1"/>
</dbReference>
<dbReference type="eggNOG" id="COG5566">
    <property type="taxonomic scope" value="Bacteria"/>
</dbReference>
<dbReference type="STRING" id="189425.PGRAT_11545"/>
<reference evidence="1 2" key="1">
    <citation type="submission" date="2014-08" db="EMBL/GenBank/DDBJ databases">
        <title>Comparative genomics of the Paenibacillus odorifer group.</title>
        <authorList>
            <person name="den Bakker H.C."/>
            <person name="Tsai Y.-C."/>
            <person name="Martin N."/>
            <person name="Korlach J."/>
            <person name="Wiedmann M."/>
        </authorList>
    </citation>
    <scope>NUCLEOTIDE SEQUENCE [LARGE SCALE GENOMIC DNA]</scope>
    <source>
        <strain evidence="1 2">DSM 15220</strain>
    </source>
</reference>
<dbReference type="InterPro" id="IPR049739">
    <property type="entry name" value="YraL-like"/>
</dbReference>
<keyword evidence="2" id="KW-1185">Reference proteome</keyword>
<dbReference type="OrthoDB" id="9800398at2"/>
<sequence length="88" mass="10097">MKYINADIVLPEDLLKEVQKYIHGGMLYVPKPEGLRARWGENSGGRAYLNQRNNEIRKQYRAGLAIEHLADQFCLSCDSIKKIAYGKK</sequence>
<name>A0A089NGN5_9BACL</name>
<evidence type="ECO:0008006" key="3">
    <source>
        <dbReference type="Google" id="ProtNLM"/>
    </source>
</evidence>
<organism evidence="1 2">
    <name type="scientific">Paenibacillus graminis</name>
    <dbReference type="NCBI Taxonomy" id="189425"/>
    <lineage>
        <taxon>Bacteria</taxon>
        <taxon>Bacillati</taxon>
        <taxon>Bacillota</taxon>
        <taxon>Bacilli</taxon>
        <taxon>Bacillales</taxon>
        <taxon>Paenibacillaceae</taxon>
        <taxon>Paenibacillus</taxon>
    </lineage>
</organism>
<dbReference type="InterPro" id="IPR009057">
    <property type="entry name" value="Homeodomain-like_sf"/>
</dbReference>
<protein>
    <recommendedName>
        <fullName evidence="3">Mor transcription activator domain-containing protein</fullName>
    </recommendedName>
</protein>
<dbReference type="NCBIfam" id="NF040785">
    <property type="entry name" value="CD3324_fam"/>
    <property type="match status" value="1"/>
</dbReference>
<gene>
    <name evidence="1" type="ORF">PGRAT_11545</name>
</gene>
<evidence type="ECO:0000313" key="2">
    <source>
        <dbReference type="Proteomes" id="UP000029500"/>
    </source>
</evidence>
<dbReference type="AlphaFoldDB" id="A0A089NGN5"/>
<dbReference type="EMBL" id="CP009287">
    <property type="protein sequence ID" value="AIQ68174.1"/>
    <property type="molecule type" value="Genomic_DNA"/>
</dbReference>
<dbReference type="KEGG" id="pgm:PGRAT_11545"/>
<dbReference type="Proteomes" id="UP000029500">
    <property type="component" value="Chromosome"/>
</dbReference>
<dbReference type="RefSeq" id="WP_025705591.1">
    <property type="nucleotide sequence ID" value="NZ_CP009287.1"/>
</dbReference>
<proteinExistence type="predicted"/>
<dbReference type="HOGENOM" id="CLU_159841_0_0_9"/>
<accession>A0A089NGN5</accession>
<evidence type="ECO:0000313" key="1">
    <source>
        <dbReference type="EMBL" id="AIQ68174.1"/>
    </source>
</evidence>